<dbReference type="RefSeq" id="WP_132677465.1">
    <property type="nucleotide sequence ID" value="NZ_SMKS01000043.1"/>
</dbReference>
<dbReference type="OrthoDB" id="5185109at2"/>
<keyword evidence="3" id="KW-1185">Reference proteome</keyword>
<dbReference type="InterPro" id="IPR029032">
    <property type="entry name" value="AhpD-like"/>
</dbReference>
<dbReference type="InterPro" id="IPR004675">
    <property type="entry name" value="AhpD_core"/>
</dbReference>
<evidence type="ECO:0000259" key="1">
    <source>
        <dbReference type="Pfam" id="PF02627"/>
    </source>
</evidence>
<evidence type="ECO:0000313" key="3">
    <source>
        <dbReference type="Proteomes" id="UP000295674"/>
    </source>
</evidence>
<reference evidence="2 3" key="1">
    <citation type="submission" date="2019-03" db="EMBL/GenBank/DDBJ databases">
        <title>Draft genome sequences of novel Actinobacteria.</title>
        <authorList>
            <person name="Sahin N."/>
            <person name="Ay H."/>
            <person name="Saygin H."/>
        </authorList>
    </citation>
    <scope>NUCLEOTIDE SEQUENCE [LARGE SCALE GENOMIC DNA]</scope>
    <source>
        <strain evidence="2 3">16K309</strain>
    </source>
</reference>
<accession>A0A4R4VC30</accession>
<protein>
    <submittedName>
        <fullName evidence="2">Carboxymuconolactone decarboxylase family protein</fullName>
    </submittedName>
</protein>
<dbReference type="GO" id="GO:0051920">
    <property type="term" value="F:peroxiredoxin activity"/>
    <property type="evidence" value="ECO:0007669"/>
    <property type="project" value="InterPro"/>
</dbReference>
<dbReference type="InterPro" id="IPR003779">
    <property type="entry name" value="CMD-like"/>
</dbReference>
<name>A0A4R4VC30_9PSEU</name>
<gene>
    <name evidence="2" type="ORF">E1181_21585</name>
</gene>
<dbReference type="EMBL" id="SMKS01000043">
    <property type="protein sequence ID" value="TDD03018.1"/>
    <property type="molecule type" value="Genomic_DNA"/>
</dbReference>
<dbReference type="PANTHER" id="PTHR35446">
    <property type="entry name" value="SI:CH211-175M2.5"/>
    <property type="match status" value="1"/>
</dbReference>
<dbReference type="SUPFAM" id="SSF69118">
    <property type="entry name" value="AhpD-like"/>
    <property type="match status" value="1"/>
</dbReference>
<dbReference type="AlphaFoldDB" id="A0A4R4VC30"/>
<dbReference type="NCBIfam" id="TIGR00778">
    <property type="entry name" value="ahpD_dom"/>
    <property type="match status" value="1"/>
</dbReference>
<organism evidence="2 3">
    <name type="scientific">Saccharopolyspora terrae</name>
    <dbReference type="NCBI Taxonomy" id="2530384"/>
    <lineage>
        <taxon>Bacteria</taxon>
        <taxon>Bacillati</taxon>
        <taxon>Actinomycetota</taxon>
        <taxon>Actinomycetes</taxon>
        <taxon>Pseudonocardiales</taxon>
        <taxon>Pseudonocardiaceae</taxon>
        <taxon>Saccharopolyspora</taxon>
    </lineage>
</organism>
<sequence>MPDRIFLDKQTPTAFKALTSTATEIRAKAREIGLDRVLMELVNVRASQLNGCAFCLDRHTQLALDAGDTAQRLGVLPAWRETDLFSDKERAALELTEAVTLVADQHPDDATLARVRTVLSDDEASVVTWAAITINAFNRVSILSGHPVRPRRSAPASDPSPSA</sequence>
<comment type="caution">
    <text evidence="2">The sequence shown here is derived from an EMBL/GenBank/DDBJ whole genome shotgun (WGS) entry which is preliminary data.</text>
</comment>
<dbReference type="Gene3D" id="1.20.1290.10">
    <property type="entry name" value="AhpD-like"/>
    <property type="match status" value="1"/>
</dbReference>
<feature type="domain" description="Carboxymuconolactone decarboxylase-like" evidence="1">
    <location>
        <begin position="12"/>
        <end position="97"/>
    </location>
</feature>
<dbReference type="Proteomes" id="UP000295674">
    <property type="component" value="Unassembled WGS sequence"/>
</dbReference>
<dbReference type="Pfam" id="PF02627">
    <property type="entry name" value="CMD"/>
    <property type="match status" value="1"/>
</dbReference>
<dbReference type="PANTHER" id="PTHR35446:SF2">
    <property type="entry name" value="CARBOXYMUCONOLACTONE DECARBOXYLASE-LIKE DOMAIN-CONTAINING PROTEIN"/>
    <property type="match status" value="1"/>
</dbReference>
<proteinExistence type="predicted"/>
<evidence type="ECO:0000313" key="2">
    <source>
        <dbReference type="EMBL" id="TDD03018.1"/>
    </source>
</evidence>